<accession>A0AAV7UBB9</accession>
<reference evidence="2" key="1">
    <citation type="journal article" date="2022" name="bioRxiv">
        <title>Sequencing and chromosome-scale assembly of the giantPleurodeles waltlgenome.</title>
        <authorList>
            <person name="Brown T."/>
            <person name="Elewa A."/>
            <person name="Iarovenko S."/>
            <person name="Subramanian E."/>
            <person name="Araus A.J."/>
            <person name="Petzold A."/>
            <person name="Susuki M."/>
            <person name="Suzuki K.-i.T."/>
            <person name="Hayashi T."/>
            <person name="Toyoda A."/>
            <person name="Oliveira C."/>
            <person name="Osipova E."/>
            <person name="Leigh N.D."/>
            <person name="Simon A."/>
            <person name="Yun M.H."/>
        </authorList>
    </citation>
    <scope>NUCLEOTIDE SEQUENCE</scope>
    <source>
        <strain evidence="2">20211129_DDA</strain>
        <tissue evidence="2">Liver</tissue>
    </source>
</reference>
<dbReference type="AlphaFoldDB" id="A0AAV7UBB9"/>
<gene>
    <name evidence="2" type="ORF">NDU88_003011</name>
</gene>
<dbReference type="Proteomes" id="UP001066276">
    <property type="component" value="Chromosome 3_1"/>
</dbReference>
<dbReference type="EMBL" id="JANPWB010000005">
    <property type="protein sequence ID" value="KAJ1186228.1"/>
    <property type="molecule type" value="Genomic_DNA"/>
</dbReference>
<protein>
    <submittedName>
        <fullName evidence="2">Uncharacterized protein</fullName>
    </submittedName>
</protein>
<evidence type="ECO:0000313" key="3">
    <source>
        <dbReference type="Proteomes" id="UP001066276"/>
    </source>
</evidence>
<proteinExistence type="predicted"/>
<evidence type="ECO:0000313" key="2">
    <source>
        <dbReference type="EMBL" id="KAJ1186228.1"/>
    </source>
</evidence>
<keyword evidence="3" id="KW-1185">Reference proteome</keyword>
<name>A0AAV7UBB9_PLEWA</name>
<feature type="region of interest" description="Disordered" evidence="1">
    <location>
        <begin position="91"/>
        <end position="125"/>
    </location>
</feature>
<organism evidence="2 3">
    <name type="scientific">Pleurodeles waltl</name>
    <name type="common">Iberian ribbed newt</name>
    <dbReference type="NCBI Taxonomy" id="8319"/>
    <lineage>
        <taxon>Eukaryota</taxon>
        <taxon>Metazoa</taxon>
        <taxon>Chordata</taxon>
        <taxon>Craniata</taxon>
        <taxon>Vertebrata</taxon>
        <taxon>Euteleostomi</taxon>
        <taxon>Amphibia</taxon>
        <taxon>Batrachia</taxon>
        <taxon>Caudata</taxon>
        <taxon>Salamandroidea</taxon>
        <taxon>Salamandridae</taxon>
        <taxon>Pleurodelinae</taxon>
        <taxon>Pleurodeles</taxon>
    </lineage>
</organism>
<sequence>MEVTAAGWRYQSPAQGEEPRWRPGRSLDPSAPSPATPRYPSRRPPQRPGSDGRDGGVAGGDRGIQLVLRALPGPRARRVWDSSVRVGCSARRGELRLQPRSHSHRARPLPTSPPARDWESRGGASGGGLCSLSCCAPRDTDSKSWGAILDLGGWQE</sequence>
<comment type="caution">
    <text evidence="2">The sequence shown here is derived from an EMBL/GenBank/DDBJ whole genome shotgun (WGS) entry which is preliminary data.</text>
</comment>
<evidence type="ECO:0000256" key="1">
    <source>
        <dbReference type="SAM" id="MobiDB-lite"/>
    </source>
</evidence>
<feature type="region of interest" description="Disordered" evidence="1">
    <location>
        <begin position="1"/>
        <end position="65"/>
    </location>
</feature>